<dbReference type="AlphaFoldDB" id="A0AAD6URE2"/>
<protein>
    <submittedName>
        <fullName evidence="1">Uncharacterized protein</fullName>
    </submittedName>
</protein>
<evidence type="ECO:0000313" key="1">
    <source>
        <dbReference type="EMBL" id="KAJ7193170.1"/>
    </source>
</evidence>
<keyword evidence="2" id="KW-1185">Reference proteome</keyword>
<feature type="non-terminal residue" evidence="1">
    <location>
        <position position="1"/>
    </location>
</feature>
<evidence type="ECO:0000313" key="2">
    <source>
        <dbReference type="Proteomes" id="UP001219525"/>
    </source>
</evidence>
<organism evidence="1 2">
    <name type="scientific">Mycena pura</name>
    <dbReference type="NCBI Taxonomy" id="153505"/>
    <lineage>
        <taxon>Eukaryota</taxon>
        <taxon>Fungi</taxon>
        <taxon>Dikarya</taxon>
        <taxon>Basidiomycota</taxon>
        <taxon>Agaricomycotina</taxon>
        <taxon>Agaricomycetes</taxon>
        <taxon>Agaricomycetidae</taxon>
        <taxon>Agaricales</taxon>
        <taxon>Marasmiineae</taxon>
        <taxon>Mycenaceae</taxon>
        <taxon>Mycena</taxon>
    </lineage>
</organism>
<dbReference type="Proteomes" id="UP001219525">
    <property type="component" value="Unassembled WGS sequence"/>
</dbReference>
<reference evidence="1" key="1">
    <citation type="submission" date="2023-03" db="EMBL/GenBank/DDBJ databases">
        <title>Massive genome expansion in bonnet fungi (Mycena s.s.) driven by repeated elements and novel gene families across ecological guilds.</title>
        <authorList>
            <consortium name="Lawrence Berkeley National Laboratory"/>
            <person name="Harder C.B."/>
            <person name="Miyauchi S."/>
            <person name="Viragh M."/>
            <person name="Kuo A."/>
            <person name="Thoen E."/>
            <person name="Andreopoulos B."/>
            <person name="Lu D."/>
            <person name="Skrede I."/>
            <person name="Drula E."/>
            <person name="Henrissat B."/>
            <person name="Morin E."/>
            <person name="Kohler A."/>
            <person name="Barry K."/>
            <person name="LaButti K."/>
            <person name="Morin E."/>
            <person name="Salamov A."/>
            <person name="Lipzen A."/>
            <person name="Mereny Z."/>
            <person name="Hegedus B."/>
            <person name="Baldrian P."/>
            <person name="Stursova M."/>
            <person name="Weitz H."/>
            <person name="Taylor A."/>
            <person name="Grigoriev I.V."/>
            <person name="Nagy L.G."/>
            <person name="Martin F."/>
            <person name="Kauserud H."/>
        </authorList>
    </citation>
    <scope>NUCLEOTIDE SEQUENCE</scope>
    <source>
        <strain evidence="1">9144</strain>
    </source>
</reference>
<gene>
    <name evidence="1" type="ORF">GGX14DRAFT_316655</name>
</gene>
<name>A0AAD6URE2_9AGAR</name>
<dbReference type="EMBL" id="JARJCW010000111">
    <property type="protein sequence ID" value="KAJ7193170.1"/>
    <property type="molecule type" value="Genomic_DNA"/>
</dbReference>
<sequence length="56" mass="6188">KKNIAQFGAETALAQKTAFCEKQMLMEIVPYLATSLNFNYIELCAIDHPANTPEVG</sequence>
<comment type="caution">
    <text evidence="1">The sequence shown here is derived from an EMBL/GenBank/DDBJ whole genome shotgun (WGS) entry which is preliminary data.</text>
</comment>
<feature type="non-terminal residue" evidence="1">
    <location>
        <position position="56"/>
    </location>
</feature>
<proteinExistence type="predicted"/>
<accession>A0AAD6URE2</accession>